<dbReference type="Proteomes" id="UP001632038">
    <property type="component" value="Unassembled WGS sequence"/>
</dbReference>
<protein>
    <submittedName>
        <fullName evidence="1">Uncharacterized protein</fullName>
    </submittedName>
</protein>
<name>A0ABD3EHD4_9LAMI</name>
<dbReference type="AlphaFoldDB" id="A0ABD3EHD4"/>
<proteinExistence type="predicted"/>
<reference evidence="2" key="1">
    <citation type="journal article" date="2024" name="IScience">
        <title>Strigolactones Initiate the Formation of Haustorium-like Structures in Castilleja.</title>
        <authorList>
            <person name="Buerger M."/>
            <person name="Peterson D."/>
            <person name="Chory J."/>
        </authorList>
    </citation>
    <scope>NUCLEOTIDE SEQUENCE [LARGE SCALE GENOMIC DNA]</scope>
</reference>
<sequence length="42" mass="4556">MSAIQKTDEDIEDDQSFVDQLDLLAHAGSRANIGFGSQTHPP</sequence>
<gene>
    <name evidence="1" type="ORF">CASFOL_003399</name>
</gene>
<organism evidence="1 2">
    <name type="scientific">Castilleja foliolosa</name>
    <dbReference type="NCBI Taxonomy" id="1961234"/>
    <lineage>
        <taxon>Eukaryota</taxon>
        <taxon>Viridiplantae</taxon>
        <taxon>Streptophyta</taxon>
        <taxon>Embryophyta</taxon>
        <taxon>Tracheophyta</taxon>
        <taxon>Spermatophyta</taxon>
        <taxon>Magnoliopsida</taxon>
        <taxon>eudicotyledons</taxon>
        <taxon>Gunneridae</taxon>
        <taxon>Pentapetalae</taxon>
        <taxon>asterids</taxon>
        <taxon>lamiids</taxon>
        <taxon>Lamiales</taxon>
        <taxon>Orobanchaceae</taxon>
        <taxon>Pedicularideae</taxon>
        <taxon>Castillejinae</taxon>
        <taxon>Castilleja</taxon>
    </lineage>
</organism>
<evidence type="ECO:0000313" key="2">
    <source>
        <dbReference type="Proteomes" id="UP001632038"/>
    </source>
</evidence>
<accession>A0ABD3EHD4</accession>
<comment type="caution">
    <text evidence="1">The sequence shown here is derived from an EMBL/GenBank/DDBJ whole genome shotgun (WGS) entry which is preliminary data.</text>
</comment>
<evidence type="ECO:0000313" key="1">
    <source>
        <dbReference type="EMBL" id="KAL3653718.1"/>
    </source>
</evidence>
<keyword evidence="2" id="KW-1185">Reference proteome</keyword>
<dbReference type="EMBL" id="JAVIJP010000005">
    <property type="protein sequence ID" value="KAL3653718.1"/>
    <property type="molecule type" value="Genomic_DNA"/>
</dbReference>